<sequence length="280" mass="31472">MEELTLENEYLRLIVAPQGAAILHLDSLTHQQPVLYAGEKALFPMLPLANRVAGNAFQLQGETVELPKSPADSQFFLHGDGWLKTWLVESYDLHKTVLTLNSQHDCGFDYHAKLTYRLQGPRLIAELVLTHRGSQPMVYGLGFHPFFPLTPSTRVQFGATGFWPEGENHLPTPWRGELTPQANFINAKKPDNQWLNVGYSGWSGTARVESDDMCIQLICPTPYLMVFRPQDGSFICLEPQTHPVNAHNIAGQPGLVLLRREELTSLKMEIVVLSRDDKTT</sequence>
<evidence type="ECO:0000313" key="1">
    <source>
        <dbReference type="EMBL" id="RPH28292.1"/>
    </source>
</evidence>
<evidence type="ECO:0000313" key="2">
    <source>
        <dbReference type="Proteomes" id="UP000268615"/>
    </source>
</evidence>
<accession>A0A3N5EBS0</accession>
<dbReference type="Gene3D" id="2.70.98.10">
    <property type="match status" value="1"/>
</dbReference>
<dbReference type="InterPro" id="IPR014718">
    <property type="entry name" value="GH-type_carb-bd"/>
</dbReference>
<dbReference type="AlphaFoldDB" id="A0A3N5EBS0"/>
<gene>
    <name evidence="1" type="ORF">EHN07_09435</name>
</gene>
<dbReference type="InterPro" id="IPR011013">
    <property type="entry name" value="Gal_mutarotase_sf_dom"/>
</dbReference>
<keyword evidence="2" id="KW-1185">Reference proteome</keyword>
<dbReference type="Pfam" id="PF01263">
    <property type="entry name" value="Aldose_epim"/>
    <property type="match status" value="1"/>
</dbReference>
<dbReference type="GO" id="GO:0030246">
    <property type="term" value="F:carbohydrate binding"/>
    <property type="evidence" value="ECO:0007669"/>
    <property type="project" value="InterPro"/>
</dbReference>
<dbReference type="OrthoDB" id="9808779at2"/>
<dbReference type="EMBL" id="RPOH01000033">
    <property type="protein sequence ID" value="RPH28292.1"/>
    <property type="molecule type" value="Genomic_DNA"/>
</dbReference>
<name>A0A3N5EBS0_9ENTR</name>
<organism evidence="1 2">
    <name type="scientific">Buttiauxella warmboldiae</name>
    <dbReference type="NCBI Taxonomy" id="82993"/>
    <lineage>
        <taxon>Bacteria</taxon>
        <taxon>Pseudomonadati</taxon>
        <taxon>Pseudomonadota</taxon>
        <taxon>Gammaproteobacteria</taxon>
        <taxon>Enterobacterales</taxon>
        <taxon>Enterobacteriaceae</taxon>
        <taxon>Buttiauxella</taxon>
    </lineage>
</organism>
<protein>
    <submittedName>
        <fullName evidence="1">Aldose 1-epimerase</fullName>
    </submittedName>
</protein>
<dbReference type="InterPro" id="IPR008183">
    <property type="entry name" value="Aldose_1/G6P_1-epimerase"/>
</dbReference>
<comment type="caution">
    <text evidence="1">The sequence shown here is derived from an EMBL/GenBank/DDBJ whole genome shotgun (WGS) entry which is preliminary data.</text>
</comment>
<dbReference type="SUPFAM" id="SSF74650">
    <property type="entry name" value="Galactose mutarotase-like"/>
    <property type="match status" value="1"/>
</dbReference>
<reference evidence="1 2" key="1">
    <citation type="submission" date="2018-11" db="EMBL/GenBank/DDBJ databases">
        <title>Draft genome sequence of Buttiauxella warmboldiae CCUG 35512.</title>
        <authorList>
            <person name="Salva-Serra F."/>
            <person name="Marathe N."/>
            <person name="Moore E."/>
            <person name="Svensson L."/>
            <person name="Engstrom-Jakobsson H."/>
        </authorList>
    </citation>
    <scope>NUCLEOTIDE SEQUENCE [LARGE SCALE GENOMIC DNA]</scope>
    <source>
        <strain evidence="1 2">CCUG 35512</strain>
    </source>
</reference>
<dbReference type="GO" id="GO:0016853">
    <property type="term" value="F:isomerase activity"/>
    <property type="evidence" value="ECO:0007669"/>
    <property type="project" value="InterPro"/>
</dbReference>
<dbReference type="GO" id="GO:0005975">
    <property type="term" value="P:carbohydrate metabolic process"/>
    <property type="evidence" value="ECO:0007669"/>
    <property type="project" value="InterPro"/>
</dbReference>
<dbReference type="Proteomes" id="UP000268615">
    <property type="component" value="Unassembled WGS sequence"/>
</dbReference>
<dbReference type="RefSeq" id="WP_124023915.1">
    <property type="nucleotide sequence ID" value="NZ_RPOH01000033.1"/>
</dbReference>
<dbReference type="CDD" id="cd09021">
    <property type="entry name" value="Aldose_epim_Ec_YphB"/>
    <property type="match status" value="1"/>
</dbReference>
<proteinExistence type="predicted"/>